<proteinExistence type="predicted"/>
<accession>A0ABR1HTV3</accession>
<gene>
    <name evidence="1" type="ORF">QQZ08_008546</name>
</gene>
<evidence type="ECO:0000313" key="2">
    <source>
        <dbReference type="Proteomes" id="UP001498421"/>
    </source>
</evidence>
<dbReference type="EMBL" id="JAZAVK010000089">
    <property type="protein sequence ID" value="KAK7424663.1"/>
    <property type="molecule type" value="Genomic_DNA"/>
</dbReference>
<organism evidence="1 2">
    <name type="scientific">Neonectria magnoliae</name>
    <dbReference type="NCBI Taxonomy" id="2732573"/>
    <lineage>
        <taxon>Eukaryota</taxon>
        <taxon>Fungi</taxon>
        <taxon>Dikarya</taxon>
        <taxon>Ascomycota</taxon>
        <taxon>Pezizomycotina</taxon>
        <taxon>Sordariomycetes</taxon>
        <taxon>Hypocreomycetidae</taxon>
        <taxon>Hypocreales</taxon>
        <taxon>Nectriaceae</taxon>
        <taxon>Neonectria</taxon>
    </lineage>
</organism>
<keyword evidence="2" id="KW-1185">Reference proteome</keyword>
<sequence length="67" mass="7743">MKEDAHFKRAGLHKFLTVESFTESVRNVYVLRGGYNLADFIIANGGLIHIFLRGSILQKENRMCREM</sequence>
<reference evidence="1 2" key="1">
    <citation type="journal article" date="2025" name="Microbiol. Resour. Announc.">
        <title>Draft genome sequences for Neonectria magnoliae and Neonectria punicea, canker pathogens of Liriodendron tulipifera and Acer saccharum in West Virginia.</title>
        <authorList>
            <person name="Petronek H.M."/>
            <person name="Kasson M.T."/>
            <person name="Metheny A.M."/>
            <person name="Stauder C.M."/>
            <person name="Lovett B."/>
            <person name="Lynch S.C."/>
            <person name="Garnas J.R."/>
            <person name="Kasson L.R."/>
            <person name="Stajich J.E."/>
        </authorList>
    </citation>
    <scope>NUCLEOTIDE SEQUENCE [LARGE SCALE GENOMIC DNA]</scope>
    <source>
        <strain evidence="1 2">NRRL 64651</strain>
    </source>
</reference>
<name>A0ABR1HTV3_9HYPO</name>
<evidence type="ECO:0000313" key="1">
    <source>
        <dbReference type="EMBL" id="KAK7424663.1"/>
    </source>
</evidence>
<comment type="caution">
    <text evidence="1">The sequence shown here is derived from an EMBL/GenBank/DDBJ whole genome shotgun (WGS) entry which is preliminary data.</text>
</comment>
<protein>
    <submittedName>
        <fullName evidence="1">Uncharacterized protein</fullName>
    </submittedName>
</protein>
<dbReference type="Proteomes" id="UP001498421">
    <property type="component" value="Unassembled WGS sequence"/>
</dbReference>